<dbReference type="SUPFAM" id="SSF89433">
    <property type="entry name" value="Baseplate structural protein gp8"/>
    <property type="match status" value="2"/>
</dbReference>
<dbReference type="EMBL" id="LR798293">
    <property type="protein sequence ID" value="CAB5221587.1"/>
    <property type="molecule type" value="Genomic_DNA"/>
</dbReference>
<dbReference type="InterPro" id="IPR011044">
    <property type="entry name" value="Quino_amine_DH_bsu"/>
</dbReference>
<protein>
    <submittedName>
        <fullName evidence="1">Uncharacterized protein</fullName>
    </submittedName>
</protein>
<dbReference type="Gene3D" id="2.170.290.10">
    <property type="entry name" value="baseplate structural protein gp8, domain 2"/>
    <property type="match status" value="1"/>
</dbReference>
<proteinExistence type="predicted"/>
<organism evidence="1">
    <name type="scientific">uncultured Caudovirales phage</name>
    <dbReference type="NCBI Taxonomy" id="2100421"/>
    <lineage>
        <taxon>Viruses</taxon>
        <taxon>Duplodnaviria</taxon>
        <taxon>Heunggongvirae</taxon>
        <taxon>Uroviricota</taxon>
        <taxon>Caudoviricetes</taxon>
        <taxon>Peduoviridae</taxon>
        <taxon>Maltschvirus</taxon>
        <taxon>Maltschvirus maltsch</taxon>
    </lineage>
</organism>
<accession>A0A6J7WV12</accession>
<name>A0A6J7WV12_9CAUD</name>
<dbReference type="Gene3D" id="2.60.340.10">
    <property type="entry name" value="baseplate structural protein gp8, domain 1"/>
    <property type="match status" value="1"/>
</dbReference>
<reference evidence="1" key="1">
    <citation type="submission" date="2020-05" db="EMBL/GenBank/DDBJ databases">
        <authorList>
            <person name="Chiriac C."/>
            <person name="Salcher M."/>
            <person name="Ghai R."/>
            <person name="Kavagutti S V."/>
        </authorList>
    </citation>
    <scope>NUCLEOTIDE SEQUENCE</scope>
</reference>
<dbReference type="InterPro" id="IPR036327">
    <property type="entry name" value="Gp8_sf"/>
</dbReference>
<dbReference type="SUPFAM" id="SSF50969">
    <property type="entry name" value="YVTN repeat-like/Quinoprotein amine dehydrogenase"/>
    <property type="match status" value="1"/>
</dbReference>
<gene>
    <name evidence="1" type="ORF">UFOVP240_204</name>
</gene>
<sequence>MANTSYLIKSILHKSLAEGVYRDIVTRKSNYYYVLGKTIAWNTDDDPPYPIDSYDYERLTRSEAISYKAINASDVSFVANRINWQSNTIYDMYDDSYSGEVIGLDLISGGSGYTSLPVVEVVGGGGTGAVYGAIVDTGTGKIIGVQQFSKGSGYTSIPSVTITGGGGIGGSMKAVVEIGPNSGAHVLEDTKFYVLTDDFNVYKCIDNNNNSVSTSKPSGTQTSPILMPDGYIWKYMYNIPIGLRNKFLTTEHMPVIAALTNQFYSNGQLDAITINTRGSNYTSANIIVSGDGYRESDPVYIQSIQTNTGGSGYTSSSVVTISDPFTDASAFVAGSSVSLGQKIYNSTKDFYEVASPGTLGGVEASHTAGYVRSDSYIGTLWKANTVVALGDQYYYGANLYQVTTAGTTGGTPPTSTGGTAFSDGSAYLIYVKPTPKGTAVLKYLGSTATATATLSGSAISSINLVGSLKDIEIVNAGSGYTSAPVVNVTGGGGANGRAYCKLNGTSVLYAEVIDQGKGYTSDPTITFGTQWASGAYASLYDQLYYGTNLYTVSAVSTPLRIDQAYYQANFKSVNSQDGTPSGLTFNSTGTKMWMIGSTADTVNYYTLSQAWNISTATYVNNTSISAVEANASGMMMSSDGTKLYLVGTTNDTVFQYTLSTPYDVTTKNTLAYANLAGVTITGTAGQFSCTSTTLSVGQTVTITGTLGGTGTITGYTTGTVYKISATNGTTTFTLINATTDAALVTTAGTPTGLTYSSSPGGNSFSILDKDTTSGGLEFSEDGTKMYVVGSSTDTIYQYNLATAWNISTAVYSQSFSISSQSGTSTDFHFSDDGKYILVIDNTSDYVYQYNLTTAWDISTAVYSTSVYIGTQEGTSTGIWLKADNAKMYVLGTTNDSVYEYIIPLRSVLSGTAPSHTTGSAVTGDVTLTYAGTAATATASRKYGAGYTKAPTVSVSIGSNFTYSLYTTKSEAKLIPILENGQVSGVSVVDSGVGYTNAVLTVNSTSGAGATLSANLTVGNIQSLQANNEILSVAGAVDAIKIISGGYGYGTATVSIIGDGSDAAASAVINDIDGSIEKITITNRGYGYTFANVVIYGNGFGATARAIMPPFGGHGRNAPDELFARTLMFYTNMSSDLNQGLSVNNDYRQVGIVKNPYAYGTTNRFTSLLGSGCFVVQASIDTALFPKDSLVFINRGTSWVGNTAVTAGTKIYYGENLYLVTQDGTTGASGPSHTYGTVANGSTVLLYVGTPRRYYRIVVVSTTSALLQSLNNDTPTVSDTLLNSNNNSFKPLAVGYPTVDKYSGQLMYIDNKAGFTPSDNETVTFRTVIKF</sequence>
<evidence type="ECO:0000313" key="1">
    <source>
        <dbReference type="EMBL" id="CAB5221587.1"/>
    </source>
</evidence>